<dbReference type="Proteomes" id="UP000822688">
    <property type="component" value="Chromosome 12"/>
</dbReference>
<dbReference type="AlphaFoldDB" id="A0A8T0G6I3"/>
<gene>
    <name evidence="2" type="ORF">KC19_12G107600</name>
</gene>
<evidence type="ECO:0000313" key="2">
    <source>
        <dbReference type="EMBL" id="KAG0554640.1"/>
    </source>
</evidence>
<keyword evidence="1" id="KW-0472">Membrane</keyword>
<protein>
    <submittedName>
        <fullName evidence="2">Uncharacterized protein</fullName>
    </submittedName>
</protein>
<keyword evidence="3" id="KW-1185">Reference proteome</keyword>
<feature type="transmembrane region" description="Helical" evidence="1">
    <location>
        <begin position="6"/>
        <end position="25"/>
    </location>
</feature>
<reference evidence="2" key="1">
    <citation type="submission" date="2020-06" db="EMBL/GenBank/DDBJ databases">
        <title>WGS assembly of Ceratodon purpureus strain R40.</title>
        <authorList>
            <person name="Carey S.B."/>
            <person name="Jenkins J."/>
            <person name="Shu S."/>
            <person name="Lovell J.T."/>
            <person name="Sreedasyam A."/>
            <person name="Maumus F."/>
            <person name="Tiley G.P."/>
            <person name="Fernandez-Pozo N."/>
            <person name="Barry K."/>
            <person name="Chen C."/>
            <person name="Wang M."/>
            <person name="Lipzen A."/>
            <person name="Daum C."/>
            <person name="Saski C.A."/>
            <person name="Payton A.C."/>
            <person name="Mcbreen J.C."/>
            <person name="Conrad R.E."/>
            <person name="Kollar L.M."/>
            <person name="Olsson S."/>
            <person name="Huttunen S."/>
            <person name="Landis J.B."/>
            <person name="Wickett N.J."/>
            <person name="Johnson M.G."/>
            <person name="Rensing S.A."/>
            <person name="Grimwood J."/>
            <person name="Schmutz J."/>
            <person name="Mcdaniel S.F."/>
        </authorList>
    </citation>
    <scope>NUCLEOTIDE SEQUENCE</scope>
    <source>
        <strain evidence="2">R40</strain>
    </source>
</reference>
<proteinExistence type="predicted"/>
<dbReference type="EMBL" id="CM026433">
    <property type="protein sequence ID" value="KAG0554640.1"/>
    <property type="molecule type" value="Genomic_DNA"/>
</dbReference>
<comment type="caution">
    <text evidence="2">The sequence shown here is derived from an EMBL/GenBank/DDBJ whole genome shotgun (WGS) entry which is preliminary data.</text>
</comment>
<sequence length="71" mass="8414">MRRFEHVYKLLQGLMCVILAIIWIVKRKTIVVNAITTKPFKEAGECKLETFTFNIKSSLLLQEHIDNFRIY</sequence>
<keyword evidence="1" id="KW-0812">Transmembrane</keyword>
<evidence type="ECO:0000313" key="3">
    <source>
        <dbReference type="Proteomes" id="UP000822688"/>
    </source>
</evidence>
<keyword evidence="1" id="KW-1133">Transmembrane helix</keyword>
<organism evidence="2 3">
    <name type="scientific">Ceratodon purpureus</name>
    <name type="common">Fire moss</name>
    <name type="synonym">Dicranum purpureum</name>
    <dbReference type="NCBI Taxonomy" id="3225"/>
    <lineage>
        <taxon>Eukaryota</taxon>
        <taxon>Viridiplantae</taxon>
        <taxon>Streptophyta</taxon>
        <taxon>Embryophyta</taxon>
        <taxon>Bryophyta</taxon>
        <taxon>Bryophytina</taxon>
        <taxon>Bryopsida</taxon>
        <taxon>Dicranidae</taxon>
        <taxon>Pseudoditrichales</taxon>
        <taxon>Ditrichaceae</taxon>
        <taxon>Ceratodon</taxon>
    </lineage>
</organism>
<name>A0A8T0G6I3_CERPU</name>
<accession>A0A8T0G6I3</accession>
<evidence type="ECO:0000256" key="1">
    <source>
        <dbReference type="SAM" id="Phobius"/>
    </source>
</evidence>